<evidence type="ECO:0000313" key="14">
    <source>
        <dbReference type="Proteomes" id="UP001596405"/>
    </source>
</evidence>
<dbReference type="Gene3D" id="1.20.1730.10">
    <property type="entry name" value="Sodium/glucose cotransporter"/>
    <property type="match status" value="1"/>
</dbReference>
<accession>A0ABW2DJ19</accession>
<feature type="transmembrane region" description="Helical" evidence="12">
    <location>
        <begin position="42"/>
        <end position="62"/>
    </location>
</feature>
<dbReference type="InterPro" id="IPR038377">
    <property type="entry name" value="Na/Glc_symporter_sf"/>
</dbReference>
<sequence>MSQLDWAVLIGTIAFIVLYGVWKTRKTRNMSGYLKADNTERWWMMGLAIMATQASAITFLSTPGQAFEDGMRFIQFYFGLPLAMVVLSATAIPIYYRLKVYTAYEYLESRFDLKTRSLAAMLFLLQRGLSTGITIYAPAIILSAILGWNLTGTILFIGVVVIFYTVVGGAKAVSQTQRLQMAVMLGGMLVAAVVVVRLLPEQVSFPDAMVVAGKLGKLNLVDLSFNPNDRYNLWSGLIGGFFLALSYFGTDQSQVGRYLGGETIAQSRLGLLMNGLVKVPMQFLILMVGVLVFVFYQFHQPPLYFNQQQAAKVMASEAAPAWRQLEQESTTAFEQKRAAALAMIQGYKAGDDAAVETAAQQAQQAEVVRKEARLQAQELVKSQNNGVNLKDTDYVFLTFVTQQLPTGLVGLLLAVVLCAAMGSTASAFNSLASTTVVDVYKRSLRPNASDNHYVQASRWFTVGWGAVSILFALFAQQLENLIQAVNILGSLFYGTILGVFIAAFYFKTLKGNAVFWAAVLTQAIIFLLYYFTPIAYLWYNLIGCALVVGLGYLLQPLLPPNNTSAALTD</sequence>
<feature type="transmembrane region" description="Helical" evidence="12">
    <location>
        <begin position="74"/>
        <end position="96"/>
    </location>
</feature>
<evidence type="ECO:0000256" key="10">
    <source>
        <dbReference type="ARBA" id="ARBA00023201"/>
    </source>
</evidence>
<comment type="subcellular location">
    <subcellularLocation>
        <location evidence="1">Cell membrane</location>
        <topology evidence="1">Multi-pass membrane protein</topology>
    </subcellularLocation>
</comment>
<dbReference type="Proteomes" id="UP001596405">
    <property type="component" value="Unassembled WGS sequence"/>
</dbReference>
<comment type="caution">
    <text evidence="13">The sequence shown here is derived from an EMBL/GenBank/DDBJ whole genome shotgun (WGS) entry which is preliminary data.</text>
</comment>
<comment type="similarity">
    <text evidence="2 11">Belongs to the sodium:solute symporter (SSF) (TC 2.A.21) family.</text>
</comment>
<evidence type="ECO:0000256" key="2">
    <source>
        <dbReference type="ARBA" id="ARBA00006434"/>
    </source>
</evidence>
<feature type="transmembrane region" description="Helical" evidence="12">
    <location>
        <begin position="271"/>
        <end position="296"/>
    </location>
</feature>
<evidence type="ECO:0000256" key="4">
    <source>
        <dbReference type="ARBA" id="ARBA00022475"/>
    </source>
</evidence>
<evidence type="ECO:0000256" key="7">
    <source>
        <dbReference type="ARBA" id="ARBA00023053"/>
    </source>
</evidence>
<keyword evidence="3" id="KW-0813">Transport</keyword>
<evidence type="ECO:0000256" key="12">
    <source>
        <dbReference type="SAM" id="Phobius"/>
    </source>
</evidence>
<keyword evidence="6 12" id="KW-1133">Transmembrane helix</keyword>
<evidence type="ECO:0000256" key="3">
    <source>
        <dbReference type="ARBA" id="ARBA00022448"/>
    </source>
</evidence>
<feature type="transmembrane region" description="Helical" evidence="12">
    <location>
        <begin position="537"/>
        <end position="554"/>
    </location>
</feature>
<dbReference type="PANTHER" id="PTHR42985">
    <property type="entry name" value="SODIUM-COUPLED MONOCARBOXYLATE TRANSPORTER"/>
    <property type="match status" value="1"/>
</dbReference>
<keyword evidence="4" id="KW-1003">Cell membrane</keyword>
<proteinExistence type="inferred from homology"/>
<feature type="transmembrane region" description="Helical" evidence="12">
    <location>
        <begin position="6"/>
        <end position="22"/>
    </location>
</feature>
<dbReference type="InterPro" id="IPR051163">
    <property type="entry name" value="Sodium:Solute_Symporter_SSF"/>
</dbReference>
<feature type="transmembrane region" description="Helical" evidence="12">
    <location>
        <begin position="408"/>
        <end position="432"/>
    </location>
</feature>
<dbReference type="PROSITE" id="PS50283">
    <property type="entry name" value="NA_SOLUT_SYMP_3"/>
    <property type="match status" value="1"/>
</dbReference>
<keyword evidence="9 12" id="KW-0472">Membrane</keyword>
<protein>
    <submittedName>
        <fullName evidence="13">Sodium:solute symporter</fullName>
    </submittedName>
</protein>
<keyword evidence="5 12" id="KW-0812">Transmembrane</keyword>
<evidence type="ECO:0000256" key="9">
    <source>
        <dbReference type="ARBA" id="ARBA00023136"/>
    </source>
</evidence>
<evidence type="ECO:0000256" key="6">
    <source>
        <dbReference type="ARBA" id="ARBA00022989"/>
    </source>
</evidence>
<name>A0ABW2DJ19_9BACT</name>
<keyword evidence="8" id="KW-0406">Ion transport</keyword>
<feature type="transmembrane region" description="Helical" evidence="12">
    <location>
        <begin position="179"/>
        <end position="199"/>
    </location>
</feature>
<dbReference type="CDD" id="cd11494">
    <property type="entry name" value="SLC5sbd_NIS-like_u2"/>
    <property type="match status" value="1"/>
</dbReference>
<dbReference type="PANTHER" id="PTHR42985:SF40">
    <property type="entry name" value="LD47995P-RELATED"/>
    <property type="match status" value="1"/>
</dbReference>
<feature type="transmembrane region" description="Helical" evidence="12">
    <location>
        <begin position="145"/>
        <end position="167"/>
    </location>
</feature>
<evidence type="ECO:0000256" key="5">
    <source>
        <dbReference type="ARBA" id="ARBA00022692"/>
    </source>
</evidence>
<dbReference type="RefSeq" id="WP_066624921.1">
    <property type="nucleotide sequence ID" value="NZ_JBHSYQ010000003.1"/>
</dbReference>
<dbReference type="InterPro" id="IPR001734">
    <property type="entry name" value="Na/solute_symporter"/>
</dbReference>
<organism evidence="13 14">
    <name type="scientific">Rufibacter roseus</name>
    <dbReference type="NCBI Taxonomy" id="1567108"/>
    <lineage>
        <taxon>Bacteria</taxon>
        <taxon>Pseudomonadati</taxon>
        <taxon>Bacteroidota</taxon>
        <taxon>Cytophagia</taxon>
        <taxon>Cytophagales</taxon>
        <taxon>Hymenobacteraceae</taxon>
        <taxon>Rufibacter</taxon>
    </lineage>
</organism>
<gene>
    <name evidence="13" type="ORF">ACFQHR_09500</name>
</gene>
<feature type="transmembrane region" description="Helical" evidence="12">
    <location>
        <begin position="231"/>
        <end position="250"/>
    </location>
</feature>
<keyword evidence="14" id="KW-1185">Reference proteome</keyword>
<dbReference type="Pfam" id="PF00474">
    <property type="entry name" value="SSF"/>
    <property type="match status" value="2"/>
</dbReference>
<keyword evidence="10" id="KW-0739">Sodium transport</keyword>
<evidence type="ECO:0000256" key="1">
    <source>
        <dbReference type="ARBA" id="ARBA00004651"/>
    </source>
</evidence>
<evidence type="ECO:0000256" key="11">
    <source>
        <dbReference type="RuleBase" id="RU362091"/>
    </source>
</evidence>
<reference evidence="14" key="1">
    <citation type="journal article" date="2019" name="Int. J. Syst. Evol. Microbiol.">
        <title>The Global Catalogue of Microorganisms (GCM) 10K type strain sequencing project: providing services to taxonomists for standard genome sequencing and annotation.</title>
        <authorList>
            <consortium name="The Broad Institute Genomics Platform"/>
            <consortium name="The Broad Institute Genome Sequencing Center for Infectious Disease"/>
            <person name="Wu L."/>
            <person name="Ma J."/>
        </authorList>
    </citation>
    <scope>NUCLEOTIDE SEQUENCE [LARGE SCALE GENOMIC DNA]</scope>
    <source>
        <strain evidence="14">CGMCC 4.7393</strain>
    </source>
</reference>
<dbReference type="EMBL" id="JBHSYQ010000003">
    <property type="protein sequence ID" value="MFC6997862.1"/>
    <property type="molecule type" value="Genomic_DNA"/>
</dbReference>
<feature type="transmembrane region" description="Helical" evidence="12">
    <location>
        <begin position="513"/>
        <end position="531"/>
    </location>
</feature>
<feature type="transmembrane region" description="Helical" evidence="12">
    <location>
        <begin position="481"/>
        <end position="506"/>
    </location>
</feature>
<evidence type="ECO:0000256" key="8">
    <source>
        <dbReference type="ARBA" id="ARBA00023065"/>
    </source>
</evidence>
<keyword evidence="7" id="KW-0915">Sodium</keyword>
<evidence type="ECO:0000313" key="13">
    <source>
        <dbReference type="EMBL" id="MFC6997862.1"/>
    </source>
</evidence>
<feature type="transmembrane region" description="Helical" evidence="12">
    <location>
        <begin position="453"/>
        <end position="475"/>
    </location>
</feature>